<dbReference type="PANTHER" id="PTHR35201">
    <property type="entry name" value="TERPENE SYNTHASE"/>
    <property type="match status" value="1"/>
</dbReference>
<organism evidence="7 8">
    <name type="scientific">Agrocybe pediades</name>
    <dbReference type="NCBI Taxonomy" id="84607"/>
    <lineage>
        <taxon>Eukaryota</taxon>
        <taxon>Fungi</taxon>
        <taxon>Dikarya</taxon>
        <taxon>Basidiomycota</taxon>
        <taxon>Agaricomycotina</taxon>
        <taxon>Agaricomycetes</taxon>
        <taxon>Agaricomycetidae</taxon>
        <taxon>Agaricales</taxon>
        <taxon>Agaricineae</taxon>
        <taxon>Strophariaceae</taxon>
        <taxon>Agrocybe</taxon>
    </lineage>
</organism>
<keyword evidence="3 6" id="KW-0479">Metal-binding</keyword>
<dbReference type="Proteomes" id="UP000521872">
    <property type="component" value="Unassembled WGS sequence"/>
</dbReference>
<protein>
    <recommendedName>
        <fullName evidence="6">Terpene synthase</fullName>
        <ecNumber evidence="6">4.2.3.-</ecNumber>
    </recommendedName>
</protein>
<evidence type="ECO:0000256" key="1">
    <source>
        <dbReference type="ARBA" id="ARBA00001946"/>
    </source>
</evidence>
<name>A0A8H4R4J8_9AGAR</name>
<accession>A0A8H4R4J8</accession>
<evidence type="ECO:0000313" key="8">
    <source>
        <dbReference type="Proteomes" id="UP000521872"/>
    </source>
</evidence>
<dbReference type="PANTHER" id="PTHR35201:SF4">
    <property type="entry name" value="BETA-PINACENE SYNTHASE-RELATED"/>
    <property type="match status" value="1"/>
</dbReference>
<sequence length="272" mass="31491">MPVKTNDEGQRMFYLPRTLENWPWPRAINPYYKEIQAQSDAWLHGFKAFSDKAQHAFDMCDFGRAASLFYPSVTKEQLRTGCDLMNLFFVVDEYTDVEPAHVVREMVDIAIDALNYPDKPRPEGEILLGELTRQFWDRGRKTATPSAARHMVESFTAFLNSCVEQAADRDNGYHRTVDEYLKVRRENVGSHSSFVPMELGMNFPDEVFYHPVIVELSTHITDMVIVDNDIFSYNREQATGTDRHNILTVVMHQFKLDLDGAIDRVSQYHEKV</sequence>
<gene>
    <name evidence="7" type="ORF">D9613_001442</name>
</gene>
<dbReference type="Gene3D" id="1.10.600.10">
    <property type="entry name" value="Farnesyl Diphosphate Synthase"/>
    <property type="match status" value="1"/>
</dbReference>
<comment type="cofactor">
    <cofactor evidence="1 6">
        <name>Mg(2+)</name>
        <dbReference type="ChEBI" id="CHEBI:18420"/>
    </cofactor>
</comment>
<keyword evidence="4 6" id="KW-0460">Magnesium</keyword>
<dbReference type="GO" id="GO:0046872">
    <property type="term" value="F:metal ion binding"/>
    <property type="evidence" value="ECO:0007669"/>
    <property type="project" value="UniProtKB-KW"/>
</dbReference>
<dbReference type="EMBL" id="JAACJL010000001">
    <property type="protein sequence ID" value="KAF4623300.1"/>
    <property type="molecule type" value="Genomic_DNA"/>
</dbReference>
<keyword evidence="5 6" id="KW-0456">Lyase</keyword>
<evidence type="ECO:0000256" key="2">
    <source>
        <dbReference type="ARBA" id="ARBA00006333"/>
    </source>
</evidence>
<comment type="caution">
    <text evidence="7">The sequence shown here is derived from an EMBL/GenBank/DDBJ whole genome shotgun (WGS) entry which is preliminary data.</text>
</comment>
<evidence type="ECO:0000256" key="4">
    <source>
        <dbReference type="ARBA" id="ARBA00022842"/>
    </source>
</evidence>
<reference evidence="7 8" key="1">
    <citation type="submission" date="2019-12" db="EMBL/GenBank/DDBJ databases">
        <authorList>
            <person name="Floudas D."/>
            <person name="Bentzer J."/>
            <person name="Ahren D."/>
            <person name="Johansson T."/>
            <person name="Persson P."/>
            <person name="Tunlid A."/>
        </authorList>
    </citation>
    <scope>NUCLEOTIDE SEQUENCE [LARGE SCALE GENOMIC DNA]</scope>
    <source>
        <strain evidence="7 8">CBS 102.39</strain>
    </source>
</reference>
<dbReference type="InterPro" id="IPR008949">
    <property type="entry name" value="Isoprenoid_synthase_dom_sf"/>
</dbReference>
<dbReference type="GO" id="GO:0008299">
    <property type="term" value="P:isoprenoid biosynthetic process"/>
    <property type="evidence" value="ECO:0007669"/>
    <property type="project" value="UniProtKB-ARBA"/>
</dbReference>
<comment type="similarity">
    <text evidence="2 6">Belongs to the terpene synthase family.</text>
</comment>
<dbReference type="Pfam" id="PF19086">
    <property type="entry name" value="Terpene_syn_C_2"/>
    <property type="match status" value="1"/>
</dbReference>
<evidence type="ECO:0000256" key="6">
    <source>
        <dbReference type="RuleBase" id="RU366034"/>
    </source>
</evidence>
<dbReference type="SUPFAM" id="SSF48576">
    <property type="entry name" value="Terpenoid synthases"/>
    <property type="match status" value="1"/>
</dbReference>
<evidence type="ECO:0000313" key="7">
    <source>
        <dbReference type="EMBL" id="KAF4623300.1"/>
    </source>
</evidence>
<dbReference type="AlphaFoldDB" id="A0A8H4R4J8"/>
<keyword evidence="8" id="KW-1185">Reference proteome</keyword>
<dbReference type="GO" id="GO:0010333">
    <property type="term" value="F:terpene synthase activity"/>
    <property type="evidence" value="ECO:0007669"/>
    <property type="project" value="InterPro"/>
</dbReference>
<proteinExistence type="inferred from homology"/>
<evidence type="ECO:0000256" key="5">
    <source>
        <dbReference type="ARBA" id="ARBA00023239"/>
    </source>
</evidence>
<dbReference type="InterPro" id="IPR034686">
    <property type="entry name" value="Terpene_cyclase-like_2"/>
</dbReference>
<evidence type="ECO:0000256" key="3">
    <source>
        <dbReference type="ARBA" id="ARBA00022723"/>
    </source>
</evidence>
<dbReference type="EC" id="4.2.3.-" evidence="6"/>